<dbReference type="AlphaFoldDB" id="A0A1V4II67"/>
<dbReference type="RefSeq" id="WP_079426711.1">
    <property type="nucleotide sequence ID" value="NZ_MZGV01000049.1"/>
</dbReference>
<organism evidence="7 8">
    <name type="scientific">Clostridium oryzae</name>
    <dbReference type="NCBI Taxonomy" id="1450648"/>
    <lineage>
        <taxon>Bacteria</taxon>
        <taxon>Bacillati</taxon>
        <taxon>Bacillota</taxon>
        <taxon>Clostridia</taxon>
        <taxon>Eubacteriales</taxon>
        <taxon>Clostridiaceae</taxon>
        <taxon>Clostridium</taxon>
    </lineage>
</organism>
<evidence type="ECO:0000256" key="1">
    <source>
        <dbReference type="ARBA" id="ARBA00004418"/>
    </source>
</evidence>
<feature type="binding site" evidence="5">
    <location>
        <position position="42"/>
    </location>
    <ligand>
        <name>spermidine</name>
        <dbReference type="ChEBI" id="CHEBI:57834"/>
    </ligand>
</feature>
<evidence type="ECO:0000256" key="4">
    <source>
        <dbReference type="ARBA" id="ARBA00022764"/>
    </source>
</evidence>
<evidence type="ECO:0000256" key="2">
    <source>
        <dbReference type="ARBA" id="ARBA00022448"/>
    </source>
</evidence>
<feature type="signal peptide" evidence="6">
    <location>
        <begin position="1"/>
        <end position="24"/>
    </location>
</feature>
<gene>
    <name evidence="7" type="primary">potD_3</name>
    <name evidence="7" type="ORF">CLORY_34150</name>
</gene>
<dbReference type="Gene3D" id="3.40.190.10">
    <property type="entry name" value="Periplasmic binding protein-like II"/>
    <property type="match status" value="2"/>
</dbReference>
<feature type="chain" id="PRO_5039135967" evidence="6">
    <location>
        <begin position="25"/>
        <end position="353"/>
    </location>
</feature>
<evidence type="ECO:0000256" key="5">
    <source>
        <dbReference type="PIRSR" id="PIRSR019574-1"/>
    </source>
</evidence>
<dbReference type="InterPro" id="IPR001188">
    <property type="entry name" value="Sperm_putr-bd"/>
</dbReference>
<dbReference type="PANTHER" id="PTHR30222">
    <property type="entry name" value="SPERMIDINE/PUTRESCINE-BINDING PERIPLASMIC PROTEIN"/>
    <property type="match status" value="1"/>
</dbReference>
<evidence type="ECO:0000313" key="8">
    <source>
        <dbReference type="Proteomes" id="UP000190080"/>
    </source>
</evidence>
<protein>
    <submittedName>
        <fullName evidence="7">Spermidine/putrescine-binding periplasmic protein</fullName>
    </submittedName>
</protein>
<accession>A0A1V4II67</accession>
<comment type="subcellular location">
    <subcellularLocation>
        <location evidence="1">Periplasm</location>
    </subcellularLocation>
</comment>
<dbReference type="EMBL" id="MZGV01000049">
    <property type="protein sequence ID" value="OPJ59187.1"/>
    <property type="molecule type" value="Genomic_DNA"/>
</dbReference>
<dbReference type="OrthoDB" id="9769319at2"/>
<keyword evidence="2" id="KW-0813">Transport</keyword>
<keyword evidence="8" id="KW-1185">Reference proteome</keyword>
<dbReference type="GO" id="GO:0015846">
    <property type="term" value="P:polyamine transport"/>
    <property type="evidence" value="ECO:0007669"/>
    <property type="project" value="InterPro"/>
</dbReference>
<evidence type="ECO:0000313" key="7">
    <source>
        <dbReference type="EMBL" id="OPJ59187.1"/>
    </source>
</evidence>
<keyword evidence="4" id="KW-0574">Periplasm</keyword>
<feature type="binding site" evidence="5">
    <location>
        <position position="90"/>
    </location>
    <ligand>
        <name>spermidine</name>
        <dbReference type="ChEBI" id="CHEBI:57834"/>
    </ligand>
</feature>
<reference evidence="7 8" key="1">
    <citation type="submission" date="2017-03" db="EMBL/GenBank/DDBJ databases">
        <title>Genome sequence of Clostridium oryzae DSM 28571.</title>
        <authorList>
            <person name="Poehlein A."/>
            <person name="Daniel R."/>
        </authorList>
    </citation>
    <scope>NUCLEOTIDE SEQUENCE [LARGE SCALE GENOMIC DNA]</scope>
    <source>
        <strain evidence="7 8">DSM 28571</strain>
    </source>
</reference>
<evidence type="ECO:0000256" key="3">
    <source>
        <dbReference type="ARBA" id="ARBA00022729"/>
    </source>
</evidence>
<dbReference type="CDD" id="cd13590">
    <property type="entry name" value="PBP2_PotD_PotF_like"/>
    <property type="match status" value="1"/>
</dbReference>
<dbReference type="STRING" id="1450648.CLORY_34150"/>
<dbReference type="GO" id="GO:0019808">
    <property type="term" value="F:polyamine binding"/>
    <property type="evidence" value="ECO:0007669"/>
    <property type="project" value="InterPro"/>
</dbReference>
<dbReference type="GO" id="GO:0042597">
    <property type="term" value="C:periplasmic space"/>
    <property type="evidence" value="ECO:0007669"/>
    <property type="project" value="UniProtKB-SubCell"/>
</dbReference>
<keyword evidence="3 6" id="KW-0732">Signal</keyword>
<proteinExistence type="predicted"/>
<dbReference type="Pfam" id="PF13416">
    <property type="entry name" value="SBP_bac_8"/>
    <property type="match status" value="1"/>
</dbReference>
<dbReference type="PROSITE" id="PS51257">
    <property type="entry name" value="PROKAR_LIPOPROTEIN"/>
    <property type="match status" value="1"/>
</dbReference>
<sequence length="353" mass="40731">MNRLKKIISLAASLSIFITITSGCNMPGTSSKNKINVFNWGEYIEPSILKDFTNKTGIKVNYQTYATNEEMYEKVKSGTNNYDLICPSDYMLDRMRKERLLQKIDYEKLPNYKNIDDKYKSQSYDKSNEYSVPYMWGTIGILYDKQKIKDKINSWNTLWNPKYKGQIFMSDDMRNSIGISLLRLGYSINSTNAQEIKKAANELMKQRSLVNPVYIGDQVKDSMRSGEKEIAFMYSGDAEVLKNEDSSRFEYVIPKEGTNIWFDNWAIPKNTKNKTAAEKFLNYLLDAKINKKNVDEIGYATPNKATLPLLDSKIRNDKSAYPDKNVLNKCHVFTDLGNARKLYSDAWLNITSK</sequence>
<dbReference type="PIRSF" id="PIRSF019574">
    <property type="entry name" value="Periplasmic_polyamine_BP"/>
    <property type="match status" value="1"/>
</dbReference>
<dbReference type="InterPro" id="IPR006059">
    <property type="entry name" value="SBP"/>
</dbReference>
<evidence type="ECO:0000256" key="6">
    <source>
        <dbReference type="SAM" id="SignalP"/>
    </source>
</evidence>
<name>A0A1V4II67_9CLOT</name>
<comment type="caution">
    <text evidence="7">The sequence shown here is derived from an EMBL/GenBank/DDBJ whole genome shotgun (WGS) entry which is preliminary data.</text>
</comment>
<dbReference type="SUPFAM" id="SSF53850">
    <property type="entry name" value="Periplasmic binding protein-like II"/>
    <property type="match status" value="1"/>
</dbReference>
<dbReference type="Proteomes" id="UP000190080">
    <property type="component" value="Unassembled WGS sequence"/>
</dbReference>
<dbReference type="PANTHER" id="PTHR30222:SF17">
    <property type="entry name" value="SPERMIDINE_PUTRESCINE-BINDING PERIPLASMIC PROTEIN"/>
    <property type="match status" value="1"/>
</dbReference>
<dbReference type="PRINTS" id="PR00909">
    <property type="entry name" value="SPERMDNBNDNG"/>
</dbReference>